<dbReference type="PANTHER" id="PTHR42748:SF30">
    <property type="entry name" value="NMRA-LIKE DOMAIN-CONTAINING PROTEIN"/>
    <property type="match status" value="1"/>
</dbReference>
<keyword evidence="3" id="KW-0560">Oxidoreductase</keyword>
<sequence>MAQPKVFVCGVTGTQGGAVARRLLSENVAVTALVRDPSSPQAQSIEALGAKLFPGNFDDSSALERALAGCTAAFLNFRPDFNDWTAELRWAKSIIAAARNAGVKHILYSSGFAVNAPERLEHWDPDSVMAIVLLSKQSIEKEVRDAGFNYWTILRPGNFMANYLPPKVIMYGDLPQSGIWYTALLEETTLPMVDEDTIGRFTSAAILNPTKFTGQEIELADELLRPEQILERLSATAGRQLKAEYMSDASIEEKKSNPFILGQFAMRDMVQFVDMDKVQSWGVPMSSFYAFLERNKEFVKKTYQQAA</sequence>
<dbReference type="EMBL" id="JOKZ01000162">
    <property type="protein sequence ID" value="KKP02169.1"/>
    <property type="molecule type" value="Genomic_DNA"/>
</dbReference>
<evidence type="ECO:0000256" key="3">
    <source>
        <dbReference type="ARBA" id="ARBA00023002"/>
    </source>
</evidence>
<dbReference type="InterPro" id="IPR036291">
    <property type="entry name" value="NAD(P)-bd_dom_sf"/>
</dbReference>
<evidence type="ECO:0000313" key="6">
    <source>
        <dbReference type="Proteomes" id="UP000034112"/>
    </source>
</evidence>
<keyword evidence="2" id="KW-0521">NADP</keyword>
<proteinExistence type="inferred from homology"/>
<dbReference type="InterPro" id="IPR051164">
    <property type="entry name" value="NmrA-like_oxidored"/>
</dbReference>
<comment type="similarity">
    <text evidence="1">Belongs to the NmrA-type oxidoreductase family.</text>
</comment>
<dbReference type="PANTHER" id="PTHR42748">
    <property type="entry name" value="NITROGEN METABOLITE REPRESSION PROTEIN NMRA FAMILY MEMBER"/>
    <property type="match status" value="1"/>
</dbReference>
<dbReference type="InterPro" id="IPR008030">
    <property type="entry name" value="NmrA-like"/>
</dbReference>
<evidence type="ECO:0000256" key="1">
    <source>
        <dbReference type="ARBA" id="ARBA00006328"/>
    </source>
</evidence>
<dbReference type="OMA" id="VEPFVRM"/>
<dbReference type="GO" id="GO:0016491">
    <property type="term" value="F:oxidoreductase activity"/>
    <property type="evidence" value="ECO:0007669"/>
    <property type="project" value="UniProtKB-KW"/>
</dbReference>
<dbReference type="GO" id="GO:0005634">
    <property type="term" value="C:nucleus"/>
    <property type="evidence" value="ECO:0007669"/>
    <property type="project" value="TreeGrafter"/>
</dbReference>
<gene>
    <name evidence="5" type="ORF">THAR02_05716</name>
</gene>
<dbReference type="Gene3D" id="3.40.50.720">
    <property type="entry name" value="NAD(P)-binding Rossmann-like Domain"/>
    <property type="match status" value="1"/>
</dbReference>
<dbReference type="Pfam" id="PF05368">
    <property type="entry name" value="NmrA"/>
    <property type="match status" value="1"/>
</dbReference>
<accession>A0A0G0AAW5</accession>
<comment type="caution">
    <text evidence="5">The sequence shown here is derived from an EMBL/GenBank/DDBJ whole genome shotgun (WGS) entry which is preliminary data.</text>
</comment>
<organism evidence="5 6">
    <name type="scientific">Trichoderma harzianum</name>
    <name type="common">Hypocrea lixii</name>
    <dbReference type="NCBI Taxonomy" id="5544"/>
    <lineage>
        <taxon>Eukaryota</taxon>
        <taxon>Fungi</taxon>
        <taxon>Dikarya</taxon>
        <taxon>Ascomycota</taxon>
        <taxon>Pezizomycotina</taxon>
        <taxon>Sordariomycetes</taxon>
        <taxon>Hypocreomycetidae</taxon>
        <taxon>Hypocreales</taxon>
        <taxon>Hypocreaceae</taxon>
        <taxon>Trichoderma</taxon>
    </lineage>
</organism>
<dbReference type="OrthoDB" id="419598at2759"/>
<evidence type="ECO:0000256" key="2">
    <source>
        <dbReference type="ARBA" id="ARBA00022857"/>
    </source>
</evidence>
<dbReference type="SUPFAM" id="SSF51735">
    <property type="entry name" value="NAD(P)-binding Rossmann-fold domains"/>
    <property type="match status" value="1"/>
</dbReference>
<protein>
    <recommendedName>
        <fullName evidence="4">NmrA-like domain-containing protein</fullName>
    </recommendedName>
</protein>
<evidence type="ECO:0000259" key="4">
    <source>
        <dbReference type="Pfam" id="PF05368"/>
    </source>
</evidence>
<evidence type="ECO:0000313" key="5">
    <source>
        <dbReference type="EMBL" id="KKP02169.1"/>
    </source>
</evidence>
<name>A0A0G0AAW5_TRIHA</name>
<dbReference type="Proteomes" id="UP000034112">
    <property type="component" value="Unassembled WGS sequence"/>
</dbReference>
<dbReference type="AlphaFoldDB" id="A0A0G0AAW5"/>
<feature type="domain" description="NmrA-like" evidence="4">
    <location>
        <begin position="5"/>
        <end position="254"/>
    </location>
</feature>
<reference evidence="6" key="1">
    <citation type="journal article" date="2015" name="Genome Announc.">
        <title>Draft whole-genome sequence of the biocontrol agent Trichoderma harzianum T6776.</title>
        <authorList>
            <person name="Baroncelli R."/>
            <person name="Piaggeschi G."/>
            <person name="Fiorini L."/>
            <person name="Bertolini E."/>
            <person name="Zapparata A."/>
            <person name="Pe M.E."/>
            <person name="Sarrocco S."/>
            <person name="Vannacci G."/>
        </authorList>
    </citation>
    <scope>NUCLEOTIDE SEQUENCE [LARGE SCALE GENOMIC DNA]</scope>
    <source>
        <strain evidence="6">T6776</strain>
    </source>
</reference>